<dbReference type="Proteomes" id="UP000664161">
    <property type="component" value="Unassembled WGS sequence"/>
</dbReference>
<dbReference type="RefSeq" id="WP_207970336.1">
    <property type="nucleotide sequence ID" value="NZ_JAGBKN010000044.1"/>
</dbReference>
<reference evidence="2 3" key="1">
    <citation type="submission" date="2021-03" db="EMBL/GenBank/DDBJ databases">
        <authorList>
            <person name="Shang D.-D."/>
            <person name="Du Z.-J."/>
            <person name="Chen G.-J."/>
        </authorList>
    </citation>
    <scope>NUCLEOTIDE SEQUENCE [LARGE SCALE GENOMIC DNA]</scope>
    <source>
        <strain evidence="2 3">F2608</strain>
    </source>
</reference>
<feature type="region of interest" description="Disordered" evidence="1">
    <location>
        <begin position="95"/>
        <end position="135"/>
    </location>
</feature>
<evidence type="ECO:0000256" key="1">
    <source>
        <dbReference type="SAM" id="MobiDB-lite"/>
    </source>
</evidence>
<name>A0AAW4IRV6_9GAMM</name>
<dbReference type="InterPro" id="IPR010781">
    <property type="entry name" value="DUF1376"/>
</dbReference>
<comment type="caution">
    <text evidence="2">The sequence shown here is derived from an EMBL/GenBank/DDBJ whole genome shotgun (WGS) entry which is preliminary data.</text>
</comment>
<feature type="compositionally biased region" description="Polar residues" evidence="1">
    <location>
        <begin position="124"/>
        <end position="135"/>
    </location>
</feature>
<evidence type="ECO:0000313" key="3">
    <source>
        <dbReference type="Proteomes" id="UP000664161"/>
    </source>
</evidence>
<feature type="compositionally biased region" description="Basic and acidic residues" evidence="1">
    <location>
        <begin position="102"/>
        <end position="123"/>
    </location>
</feature>
<accession>A0AAW4IRV6</accession>
<proteinExistence type="predicted"/>
<protein>
    <submittedName>
        <fullName evidence="2">DUF1376 domain-containing protein</fullName>
    </submittedName>
</protein>
<gene>
    <name evidence="2" type="ORF">J3491_11695</name>
</gene>
<dbReference type="EMBL" id="JAGBKN010000044">
    <property type="protein sequence ID" value="MBO1517990.1"/>
    <property type="molecule type" value="Genomic_DNA"/>
</dbReference>
<evidence type="ECO:0000313" key="2">
    <source>
        <dbReference type="EMBL" id="MBO1517990.1"/>
    </source>
</evidence>
<keyword evidence="3" id="KW-1185">Reference proteome</keyword>
<dbReference type="Pfam" id="PF07120">
    <property type="entry name" value="DUF1376"/>
    <property type="match status" value="1"/>
</dbReference>
<dbReference type="AlphaFoldDB" id="A0AAW4IRV6"/>
<organism evidence="2 3">
    <name type="scientific">Psychrobacter halodurans</name>
    <dbReference type="NCBI Taxonomy" id="2818439"/>
    <lineage>
        <taxon>Bacteria</taxon>
        <taxon>Pseudomonadati</taxon>
        <taxon>Pseudomonadota</taxon>
        <taxon>Gammaproteobacteria</taxon>
        <taxon>Moraxellales</taxon>
        <taxon>Moraxellaceae</taxon>
        <taxon>Psychrobacter</taxon>
    </lineage>
</organism>
<sequence length="289" mass="32487">MSKSDDVGIWLPVYIGEMLAMTTRLNTEQIGALHLLMMDYWKNGVIPHDDTIIAAITGLSKSKSKCFITLVLSIGIFQEHEGSLYSNYLDDKKQQASTNKKTKSERAKKAADARWHKNTKDNKQPTSIPQASDSSCSGNAYKMLEVCPLSSSSSKSSLSHSAAKMPDIKNWIVPSQDEVNKCLKQSAPHVPQLNAHDYEQHVTTFKNYYSEQELLGRPILTHERRCDVLIAWIGNDNKYRRHNKKTKEQTDGTASILRTRHKTDNAFEQAANYVEHTQQSVDALFAGTA</sequence>